<keyword evidence="2" id="KW-1185">Reference proteome</keyword>
<dbReference type="EMBL" id="BLXT01002187">
    <property type="protein sequence ID" value="GFN91859.1"/>
    <property type="molecule type" value="Genomic_DNA"/>
</dbReference>
<proteinExistence type="predicted"/>
<organism evidence="1 2">
    <name type="scientific">Plakobranchus ocellatus</name>
    <dbReference type="NCBI Taxonomy" id="259542"/>
    <lineage>
        <taxon>Eukaryota</taxon>
        <taxon>Metazoa</taxon>
        <taxon>Spiralia</taxon>
        <taxon>Lophotrochozoa</taxon>
        <taxon>Mollusca</taxon>
        <taxon>Gastropoda</taxon>
        <taxon>Heterobranchia</taxon>
        <taxon>Euthyneura</taxon>
        <taxon>Panpulmonata</taxon>
        <taxon>Sacoglossa</taxon>
        <taxon>Placobranchoidea</taxon>
        <taxon>Plakobranchidae</taxon>
        <taxon>Plakobranchus</taxon>
    </lineage>
</organism>
<accession>A0AAV3Z9M9</accession>
<dbReference type="InterPro" id="IPR052709">
    <property type="entry name" value="Transposase-MT_Hybrid"/>
</dbReference>
<dbReference type="Proteomes" id="UP000735302">
    <property type="component" value="Unassembled WGS sequence"/>
</dbReference>
<evidence type="ECO:0000313" key="2">
    <source>
        <dbReference type="Proteomes" id="UP000735302"/>
    </source>
</evidence>
<protein>
    <submittedName>
        <fullName evidence="1">Histone-lysine N-methyltransferase SETMAR</fullName>
    </submittedName>
</protein>
<dbReference type="GO" id="GO:0003676">
    <property type="term" value="F:nucleic acid binding"/>
    <property type="evidence" value="ECO:0007669"/>
    <property type="project" value="InterPro"/>
</dbReference>
<dbReference type="PANTHER" id="PTHR46060">
    <property type="entry name" value="MARINER MOS1 TRANSPOSASE-LIKE PROTEIN"/>
    <property type="match status" value="1"/>
</dbReference>
<reference evidence="1 2" key="1">
    <citation type="journal article" date="2021" name="Elife">
        <title>Chloroplast acquisition without the gene transfer in kleptoplastic sea slugs, Plakobranchus ocellatus.</title>
        <authorList>
            <person name="Maeda T."/>
            <person name="Takahashi S."/>
            <person name="Yoshida T."/>
            <person name="Shimamura S."/>
            <person name="Takaki Y."/>
            <person name="Nagai Y."/>
            <person name="Toyoda A."/>
            <person name="Suzuki Y."/>
            <person name="Arimoto A."/>
            <person name="Ishii H."/>
            <person name="Satoh N."/>
            <person name="Nishiyama T."/>
            <person name="Hasebe M."/>
            <person name="Maruyama T."/>
            <person name="Minagawa J."/>
            <person name="Obokata J."/>
            <person name="Shigenobu S."/>
        </authorList>
    </citation>
    <scope>NUCLEOTIDE SEQUENCE [LARGE SCALE GENOMIC DNA]</scope>
</reference>
<name>A0AAV3Z9M9_9GAST</name>
<evidence type="ECO:0000313" key="1">
    <source>
        <dbReference type="EMBL" id="GFN91859.1"/>
    </source>
</evidence>
<sequence length="119" mass="13971">MAISHGHHSQCYILKNGYTRQIETVNKKKAIRILGIWSHHPSRQVPELTARMVTELLDHYEWSVVEHPPYSPDLAPRDFWLFPKMKELLRIHGFKTEEDIMSVTKKPSGSWTKTLRHSL</sequence>
<gene>
    <name evidence="1" type="ORF">PoB_001836500</name>
</gene>
<dbReference type="AlphaFoldDB" id="A0AAV3Z9M9"/>
<dbReference type="InterPro" id="IPR036397">
    <property type="entry name" value="RNaseH_sf"/>
</dbReference>
<dbReference type="PANTHER" id="PTHR46060:SF1">
    <property type="entry name" value="MARINER MOS1 TRANSPOSASE-LIKE PROTEIN"/>
    <property type="match status" value="1"/>
</dbReference>
<comment type="caution">
    <text evidence="1">The sequence shown here is derived from an EMBL/GenBank/DDBJ whole genome shotgun (WGS) entry which is preliminary data.</text>
</comment>
<dbReference type="Gene3D" id="3.30.420.10">
    <property type="entry name" value="Ribonuclease H-like superfamily/Ribonuclease H"/>
    <property type="match status" value="1"/>
</dbReference>